<evidence type="ECO:0000256" key="2">
    <source>
        <dbReference type="SAM" id="SignalP"/>
    </source>
</evidence>
<keyword evidence="2" id="KW-0732">Signal</keyword>
<organism evidence="3 4">
    <name type="scientific">Dichomitus squalens</name>
    <dbReference type="NCBI Taxonomy" id="114155"/>
    <lineage>
        <taxon>Eukaryota</taxon>
        <taxon>Fungi</taxon>
        <taxon>Dikarya</taxon>
        <taxon>Basidiomycota</taxon>
        <taxon>Agaricomycotina</taxon>
        <taxon>Agaricomycetes</taxon>
        <taxon>Polyporales</taxon>
        <taxon>Polyporaceae</taxon>
        <taxon>Dichomitus</taxon>
    </lineage>
</organism>
<evidence type="ECO:0000313" key="3">
    <source>
        <dbReference type="EMBL" id="TBU51891.1"/>
    </source>
</evidence>
<feature type="region of interest" description="Disordered" evidence="1">
    <location>
        <begin position="29"/>
        <end position="51"/>
    </location>
</feature>
<sequence length="51" mass="5212">MQAFTKLFAIAALLFAVASALPTADISDDSINGCPPQGNDVEANPNPGSCF</sequence>
<feature type="chain" id="PRO_5020505057" evidence="2">
    <location>
        <begin position="21"/>
        <end position="51"/>
    </location>
</feature>
<reference evidence="3 4" key="1">
    <citation type="submission" date="2019-01" db="EMBL/GenBank/DDBJ databases">
        <title>Draft genome sequences of three monokaryotic isolates of the white-rot basidiomycete fungus Dichomitus squalens.</title>
        <authorList>
            <consortium name="DOE Joint Genome Institute"/>
            <person name="Lopez S.C."/>
            <person name="Andreopoulos B."/>
            <person name="Pangilinan J."/>
            <person name="Lipzen A."/>
            <person name="Riley R."/>
            <person name="Ahrendt S."/>
            <person name="Ng V."/>
            <person name="Barry K."/>
            <person name="Daum C."/>
            <person name="Grigoriev I.V."/>
            <person name="Hilden K.S."/>
            <person name="Makela M.R."/>
            <person name="de Vries R.P."/>
        </authorList>
    </citation>
    <scope>NUCLEOTIDE SEQUENCE [LARGE SCALE GENOMIC DNA]</scope>
    <source>
        <strain evidence="3 4">CBS 464.89</strain>
    </source>
</reference>
<dbReference type="Proteomes" id="UP000292082">
    <property type="component" value="Unassembled WGS sequence"/>
</dbReference>
<proteinExistence type="predicted"/>
<dbReference type="AlphaFoldDB" id="A0A4Q9PG18"/>
<evidence type="ECO:0000256" key="1">
    <source>
        <dbReference type="SAM" id="MobiDB-lite"/>
    </source>
</evidence>
<evidence type="ECO:0000313" key="4">
    <source>
        <dbReference type="Proteomes" id="UP000292082"/>
    </source>
</evidence>
<gene>
    <name evidence="3" type="ORF">BD310DRAFT_941368</name>
</gene>
<accession>A0A4Q9PG18</accession>
<feature type="signal peptide" evidence="2">
    <location>
        <begin position="1"/>
        <end position="20"/>
    </location>
</feature>
<name>A0A4Q9PG18_9APHY</name>
<dbReference type="EMBL" id="ML145279">
    <property type="protein sequence ID" value="TBU51891.1"/>
    <property type="molecule type" value="Genomic_DNA"/>
</dbReference>
<keyword evidence="4" id="KW-1185">Reference proteome</keyword>
<protein>
    <submittedName>
        <fullName evidence="3">Uncharacterized protein</fullName>
    </submittedName>
</protein>